<comment type="caution">
    <text evidence="1">The sequence shown here is derived from an EMBL/GenBank/DDBJ whole genome shotgun (WGS) entry which is preliminary data.</text>
</comment>
<keyword evidence="2" id="KW-1185">Reference proteome</keyword>
<evidence type="ECO:0000313" key="1">
    <source>
        <dbReference type="EMBL" id="GGD00033.1"/>
    </source>
</evidence>
<protein>
    <submittedName>
        <fullName evidence="1">Uncharacterized protein</fullName>
    </submittedName>
</protein>
<dbReference type="EMBL" id="BMIN01000001">
    <property type="protein sequence ID" value="GGD00033.1"/>
    <property type="molecule type" value="Genomic_DNA"/>
</dbReference>
<dbReference type="Proteomes" id="UP000642571">
    <property type="component" value="Unassembled WGS sequence"/>
</dbReference>
<gene>
    <name evidence="1" type="ORF">GCM10011389_04140</name>
</gene>
<evidence type="ECO:0000313" key="2">
    <source>
        <dbReference type="Proteomes" id="UP000642571"/>
    </source>
</evidence>
<reference evidence="2" key="1">
    <citation type="journal article" date="2019" name="Int. J. Syst. Evol. Microbiol.">
        <title>The Global Catalogue of Microorganisms (GCM) 10K type strain sequencing project: providing services to taxonomists for standard genome sequencing and annotation.</title>
        <authorList>
            <consortium name="The Broad Institute Genomics Platform"/>
            <consortium name="The Broad Institute Genome Sequencing Center for Infectious Disease"/>
            <person name="Wu L."/>
            <person name="Ma J."/>
        </authorList>
    </citation>
    <scope>NUCLEOTIDE SEQUENCE [LARGE SCALE GENOMIC DNA]</scope>
    <source>
        <strain evidence="2">CGMCC 1.15353</strain>
    </source>
</reference>
<organism evidence="1 2">
    <name type="scientific">Pontibacillus salipaludis</name>
    <dbReference type="NCBI Taxonomy" id="1697394"/>
    <lineage>
        <taxon>Bacteria</taxon>
        <taxon>Bacillati</taxon>
        <taxon>Bacillota</taxon>
        <taxon>Bacilli</taxon>
        <taxon>Bacillales</taxon>
        <taxon>Bacillaceae</taxon>
        <taxon>Pontibacillus</taxon>
    </lineage>
</organism>
<proteinExistence type="predicted"/>
<accession>A0ABQ1PMZ5</accession>
<name>A0ABQ1PMZ5_9BACI</name>
<sequence length="79" mass="9510">MVLIVLEWRKACIFNECRYNKGGVKGEEKELDPFLYFTRSEYDMGRRILDPFCDKVRKFVEFGSPKMLTLNSFVYKHFE</sequence>